<evidence type="ECO:0008006" key="3">
    <source>
        <dbReference type="Google" id="ProtNLM"/>
    </source>
</evidence>
<evidence type="ECO:0000313" key="1">
    <source>
        <dbReference type="EMBL" id="PIL29980.1"/>
    </source>
</evidence>
<evidence type="ECO:0000313" key="2">
    <source>
        <dbReference type="Proteomes" id="UP000230002"/>
    </source>
</evidence>
<dbReference type="Gene3D" id="3.80.10.10">
    <property type="entry name" value="Ribonuclease Inhibitor"/>
    <property type="match status" value="1"/>
</dbReference>
<dbReference type="Proteomes" id="UP000230002">
    <property type="component" value="Unassembled WGS sequence"/>
</dbReference>
<comment type="caution">
    <text evidence="1">The sequence shown here is derived from an EMBL/GenBank/DDBJ whole genome shotgun (WGS) entry which is preliminary data.</text>
</comment>
<accession>A0A2G8S874</accession>
<gene>
    <name evidence="1" type="ORF">GSI_07891</name>
</gene>
<proteinExistence type="predicted"/>
<reference evidence="1 2" key="1">
    <citation type="journal article" date="2015" name="Sci. Rep.">
        <title>Chromosome-level genome map provides insights into diverse defense mechanisms in the medicinal fungus Ganoderma sinense.</title>
        <authorList>
            <person name="Zhu Y."/>
            <person name="Xu J."/>
            <person name="Sun C."/>
            <person name="Zhou S."/>
            <person name="Xu H."/>
            <person name="Nelson D.R."/>
            <person name="Qian J."/>
            <person name="Song J."/>
            <person name="Luo H."/>
            <person name="Xiang L."/>
            <person name="Li Y."/>
            <person name="Xu Z."/>
            <person name="Ji A."/>
            <person name="Wang L."/>
            <person name="Lu S."/>
            <person name="Hayward A."/>
            <person name="Sun W."/>
            <person name="Li X."/>
            <person name="Schwartz D.C."/>
            <person name="Wang Y."/>
            <person name="Chen S."/>
        </authorList>
    </citation>
    <scope>NUCLEOTIDE SEQUENCE [LARGE SCALE GENOMIC DNA]</scope>
    <source>
        <strain evidence="1 2">ZZ0214-1</strain>
    </source>
</reference>
<dbReference type="InterPro" id="IPR032675">
    <property type="entry name" value="LRR_dom_sf"/>
</dbReference>
<sequence length="623" mass="70347">MEAMHALFPVPMRALSRVLYGRDDYWKMSTPSHIMKLSNEELSMIFAEVVHLGHTFSAPDPLAATTLSHVCRRWHAITVSTSSLWAHISNVPHPAVNQYLSRSRKRLLNIRLEFNPLHTMSVSAALSVIKHAHRCKELHWIDESPGCVLNVSAFARMARFPVLEVLELASRTVICPSESEPLNEPSSLHSAETELYPVLRDLTLCQIHPKVLCPVLKPRLRKLTLKDLPTAGRFCVSHLFSLLRECPHLDTLELTRATPIIDVQPVIGRSHHTSQLLPVPYAWRPTLPIKNLVLNGVPTTDLWRIFRLLDMPALETLSHLVPSHIQEPRWPHTFGDQYTDQVPEIPIEVPQLQCLTLEYDILDPFRPFPQLAHVLFPNLAELRITYTHRASRWDHDSAHLDSSERAPFPPSLFQPLFRQPAFTTLRTLHLAHARIDVPLMCEFLQHALPALDCLSLEDCVGAGPLVCALGSPASFDVCLHGHGHPLPPSSYEVEEEYEDEDEEGRTIVITQTRTRTRATAEWLGLRVRTLVLVGCADVRIDCLRKLIATRAAAAMGVHDVTPGRSWSKFRLKEDKAVRGWTPCRIETVCVERCVMVTEGGVNMLRSLAGAPEFRARDGREQYA</sequence>
<name>A0A2G8S874_9APHY</name>
<organism evidence="1 2">
    <name type="scientific">Ganoderma sinense ZZ0214-1</name>
    <dbReference type="NCBI Taxonomy" id="1077348"/>
    <lineage>
        <taxon>Eukaryota</taxon>
        <taxon>Fungi</taxon>
        <taxon>Dikarya</taxon>
        <taxon>Basidiomycota</taxon>
        <taxon>Agaricomycotina</taxon>
        <taxon>Agaricomycetes</taxon>
        <taxon>Polyporales</taxon>
        <taxon>Polyporaceae</taxon>
        <taxon>Ganoderma</taxon>
    </lineage>
</organism>
<dbReference type="Gene3D" id="1.20.1280.50">
    <property type="match status" value="1"/>
</dbReference>
<dbReference type="OrthoDB" id="3027018at2759"/>
<dbReference type="EMBL" id="AYKW01000017">
    <property type="protein sequence ID" value="PIL29980.1"/>
    <property type="molecule type" value="Genomic_DNA"/>
</dbReference>
<dbReference type="SUPFAM" id="SSF52047">
    <property type="entry name" value="RNI-like"/>
    <property type="match status" value="1"/>
</dbReference>
<keyword evidence="2" id="KW-1185">Reference proteome</keyword>
<dbReference type="AlphaFoldDB" id="A0A2G8S874"/>
<protein>
    <recommendedName>
        <fullName evidence="3">F-box domain-containing protein</fullName>
    </recommendedName>
</protein>